<dbReference type="Proteomes" id="UP000819052">
    <property type="component" value="Unassembled WGS sequence"/>
</dbReference>
<accession>A0ABX0M855</accession>
<evidence type="ECO:0000313" key="1">
    <source>
        <dbReference type="EMBL" id="NHZ40597.1"/>
    </source>
</evidence>
<protein>
    <submittedName>
        <fullName evidence="1">Uncharacterized protein</fullName>
    </submittedName>
</protein>
<proteinExistence type="predicted"/>
<name>A0ABX0M855_9BURK</name>
<comment type="caution">
    <text evidence="1">The sequence shown here is derived from an EMBL/GenBank/DDBJ whole genome shotgun (WGS) entry which is preliminary data.</text>
</comment>
<sequence>MDKGLTRLEAREQIRESTGEGWLHLVDDVYKNLPPLISISCAFEKFGALRFDFSPRNDPAFADYLEDVARRSLEICEICGAPAIEMIIDGWTVTRCNLHSIGWVWRSDKP</sequence>
<dbReference type="EMBL" id="VVIW01000004">
    <property type="protein sequence ID" value="NHZ40597.1"/>
    <property type="molecule type" value="Genomic_DNA"/>
</dbReference>
<evidence type="ECO:0000313" key="2">
    <source>
        <dbReference type="Proteomes" id="UP000819052"/>
    </source>
</evidence>
<keyword evidence="2" id="KW-1185">Reference proteome</keyword>
<gene>
    <name evidence="1" type="ORF">F1609_10590</name>
</gene>
<dbReference type="RefSeq" id="WP_167076389.1">
    <property type="nucleotide sequence ID" value="NZ_VVIW01000004.1"/>
</dbReference>
<organism evidence="1 2">
    <name type="scientific">Massilia aquatica</name>
    <dbReference type="NCBI Taxonomy" id="2609000"/>
    <lineage>
        <taxon>Bacteria</taxon>
        <taxon>Pseudomonadati</taxon>
        <taxon>Pseudomonadota</taxon>
        <taxon>Betaproteobacteria</taxon>
        <taxon>Burkholderiales</taxon>
        <taxon>Oxalobacteraceae</taxon>
        <taxon>Telluria group</taxon>
        <taxon>Massilia</taxon>
    </lineage>
</organism>
<reference evidence="1 2" key="1">
    <citation type="submission" date="2019-09" db="EMBL/GenBank/DDBJ databases">
        <title>Taxonomy of Antarctic Massilia spp.: description of Massilia rubra sp. nov., Massilia aquatica sp. nov., Massilia mucilaginosa sp. nov., Massilia frigida sp. nov. isolated from streams, lakes and regoliths.</title>
        <authorList>
            <person name="Holochova P."/>
            <person name="Sedlacek I."/>
            <person name="Kralova S."/>
            <person name="Maslanova I."/>
            <person name="Busse H.-J."/>
            <person name="Stankova E."/>
            <person name="Vrbovska V."/>
            <person name="Kovarovic V."/>
            <person name="Bartak M."/>
            <person name="Svec P."/>
            <person name="Pantucek R."/>
        </authorList>
    </citation>
    <scope>NUCLEOTIDE SEQUENCE [LARGE SCALE GENOMIC DNA]</scope>
    <source>
        <strain evidence="1 2">CCM 8693</strain>
    </source>
</reference>